<dbReference type="InterPro" id="IPR036186">
    <property type="entry name" value="Serpin_sf"/>
</dbReference>
<dbReference type="InterPro" id="IPR042178">
    <property type="entry name" value="Serpin_sf_1"/>
</dbReference>
<protein>
    <submittedName>
        <fullName evidence="3">Serpin peptidase inhibitor, clade A (alpha-1 antiproteinase, antitrypsin), member 10a</fullName>
    </submittedName>
</protein>
<evidence type="ECO:0000256" key="1">
    <source>
        <dbReference type="SAM" id="SignalP"/>
    </source>
</evidence>
<dbReference type="SUPFAM" id="SSF56574">
    <property type="entry name" value="Serpins"/>
    <property type="match status" value="1"/>
</dbReference>
<sequence>MAPCTPLLRVILLLVLLGPASQETINPALVDLTNRNADFGTRMYRAIASRTDDNIFLSPFTLSTGLLVLLSATSGSTQEQLFQGLTLTGLDHQSLPGKSGVVLSQHNSPSSGARGAENFQQSTAFQDLVQNKFGVKAQKLSYTLPRESEDAINRWAQEQTEGKIQDEVSSSIVLHLSARFNPPFNSSVTLDERFFVDKYHVVMVPMMFRADKYFLAYDLLVLWSLE</sequence>
<dbReference type="PANTHER" id="PTHR11461">
    <property type="entry name" value="SERINE PROTEASE INHIBITOR, SERPIN"/>
    <property type="match status" value="1"/>
</dbReference>
<reference evidence="3" key="4">
    <citation type="submission" date="2025-09" db="UniProtKB">
        <authorList>
            <consortium name="Ensembl"/>
        </authorList>
    </citation>
    <scope>IDENTIFICATION</scope>
    <source>
        <strain evidence="3">HSOK</strain>
    </source>
</reference>
<reference key="1">
    <citation type="journal article" date="2007" name="Nature">
        <title>The medaka draft genome and insights into vertebrate genome evolution.</title>
        <authorList>
            <person name="Kasahara M."/>
            <person name="Naruse K."/>
            <person name="Sasaki S."/>
            <person name="Nakatani Y."/>
            <person name="Qu W."/>
            <person name="Ahsan B."/>
            <person name="Yamada T."/>
            <person name="Nagayasu Y."/>
            <person name="Doi K."/>
            <person name="Kasai Y."/>
            <person name="Jindo T."/>
            <person name="Kobayashi D."/>
            <person name="Shimada A."/>
            <person name="Toyoda A."/>
            <person name="Kuroki Y."/>
            <person name="Fujiyama A."/>
            <person name="Sasaki T."/>
            <person name="Shimizu A."/>
            <person name="Asakawa S."/>
            <person name="Shimizu N."/>
            <person name="Hashimoto S."/>
            <person name="Yang J."/>
            <person name="Lee Y."/>
            <person name="Matsushima K."/>
            <person name="Sugano S."/>
            <person name="Sakaizumi M."/>
            <person name="Narita T."/>
            <person name="Ohishi K."/>
            <person name="Haga S."/>
            <person name="Ohta F."/>
            <person name="Nomoto H."/>
            <person name="Nogata K."/>
            <person name="Morishita T."/>
            <person name="Endo T."/>
            <person name="Shin-I T."/>
            <person name="Takeda H."/>
            <person name="Morishita S."/>
            <person name="Kohara Y."/>
        </authorList>
    </citation>
    <scope>NUCLEOTIDE SEQUENCE [LARGE SCALE GENOMIC DNA]</scope>
    <source>
        <strain>Hd-rR</strain>
    </source>
</reference>
<dbReference type="InterPro" id="IPR023796">
    <property type="entry name" value="Serpin_dom"/>
</dbReference>
<dbReference type="AlphaFoldDB" id="A0A3P9HNP3"/>
<evidence type="ECO:0000313" key="3">
    <source>
        <dbReference type="Ensembl" id="ENSORLP00015009294.1"/>
    </source>
</evidence>
<feature type="signal peptide" evidence="1">
    <location>
        <begin position="1"/>
        <end position="22"/>
    </location>
</feature>
<dbReference type="GO" id="GO:0004867">
    <property type="term" value="F:serine-type endopeptidase inhibitor activity"/>
    <property type="evidence" value="ECO:0007669"/>
    <property type="project" value="InterPro"/>
</dbReference>
<feature type="domain" description="Serpin" evidence="2">
    <location>
        <begin position="35"/>
        <end position="215"/>
    </location>
</feature>
<dbReference type="Proteomes" id="UP000265200">
    <property type="component" value="Chromosome 24"/>
</dbReference>
<dbReference type="GO" id="GO:0005615">
    <property type="term" value="C:extracellular space"/>
    <property type="evidence" value="ECO:0007669"/>
    <property type="project" value="InterPro"/>
</dbReference>
<dbReference type="Gene3D" id="2.30.39.10">
    <property type="entry name" value="Alpha-1-antitrypsin, domain 1"/>
    <property type="match status" value="1"/>
</dbReference>
<dbReference type="InterPro" id="IPR042185">
    <property type="entry name" value="Serpin_sf_2"/>
</dbReference>
<evidence type="ECO:0000313" key="4">
    <source>
        <dbReference type="Proteomes" id="UP000265200"/>
    </source>
</evidence>
<dbReference type="PANTHER" id="PTHR11461:SF191">
    <property type="entry name" value="PROTEIN Z-DEPENDENT PROTEASE INHIBITOR"/>
    <property type="match status" value="1"/>
</dbReference>
<organism evidence="3 4">
    <name type="scientific">Oryzias latipes</name>
    <name type="common">Japanese rice fish</name>
    <name type="synonym">Japanese killifish</name>
    <dbReference type="NCBI Taxonomy" id="8090"/>
    <lineage>
        <taxon>Eukaryota</taxon>
        <taxon>Metazoa</taxon>
        <taxon>Chordata</taxon>
        <taxon>Craniata</taxon>
        <taxon>Vertebrata</taxon>
        <taxon>Euteleostomi</taxon>
        <taxon>Actinopterygii</taxon>
        <taxon>Neopterygii</taxon>
        <taxon>Teleostei</taxon>
        <taxon>Neoteleostei</taxon>
        <taxon>Acanthomorphata</taxon>
        <taxon>Ovalentaria</taxon>
        <taxon>Atherinomorphae</taxon>
        <taxon>Beloniformes</taxon>
        <taxon>Adrianichthyidae</taxon>
        <taxon>Oryziinae</taxon>
        <taxon>Oryzias</taxon>
    </lineage>
</organism>
<dbReference type="Pfam" id="PF00079">
    <property type="entry name" value="Serpin"/>
    <property type="match status" value="1"/>
</dbReference>
<reference evidence="3" key="3">
    <citation type="submission" date="2025-08" db="UniProtKB">
        <authorList>
            <consortium name="Ensembl"/>
        </authorList>
    </citation>
    <scope>IDENTIFICATION</scope>
    <source>
        <strain evidence="3">HSOK</strain>
    </source>
</reference>
<dbReference type="InterPro" id="IPR000215">
    <property type="entry name" value="Serpin_fam"/>
</dbReference>
<reference evidence="3 4" key="2">
    <citation type="submission" date="2017-04" db="EMBL/GenBank/DDBJ databases">
        <title>CpG methylation of centromeres and impact of large insertions on vertebrate speciation.</title>
        <authorList>
            <person name="Ichikawa K."/>
            <person name="Yoshimura J."/>
            <person name="Morishita S."/>
        </authorList>
    </citation>
    <scope>NUCLEOTIDE SEQUENCE</scope>
    <source>
        <strain evidence="3 4">HSOK</strain>
    </source>
</reference>
<name>A0A3P9HNP3_ORYLA</name>
<keyword evidence="1" id="KW-0732">Signal</keyword>
<feature type="chain" id="PRO_5018115270" evidence="1">
    <location>
        <begin position="23"/>
        <end position="226"/>
    </location>
</feature>
<dbReference type="Gene3D" id="3.30.497.10">
    <property type="entry name" value="Antithrombin, subunit I, domain 2"/>
    <property type="match status" value="1"/>
</dbReference>
<evidence type="ECO:0000259" key="2">
    <source>
        <dbReference type="Pfam" id="PF00079"/>
    </source>
</evidence>
<accession>A0A3P9HNP3</accession>
<proteinExistence type="predicted"/>
<dbReference type="Ensembl" id="ENSORLT00015015584.1">
    <property type="protein sequence ID" value="ENSORLP00015009294.1"/>
    <property type="gene ID" value="ENSORLG00015010115.1"/>
</dbReference>